<reference evidence="1" key="1">
    <citation type="submission" date="2021-01" db="EMBL/GenBank/DDBJ databases">
        <title>Phytophthora aleatoria, a newly-described species from Pinus radiata is distinct from Phytophthora cactorum isolates based on comparative genomics.</title>
        <authorList>
            <person name="Mcdougal R."/>
            <person name="Panda P."/>
            <person name="Williams N."/>
            <person name="Studholme D.J."/>
        </authorList>
    </citation>
    <scope>NUCLEOTIDE SEQUENCE</scope>
    <source>
        <strain evidence="1">NZFS 4037</strain>
    </source>
</reference>
<organism evidence="1 2">
    <name type="scientific">Phytophthora aleatoria</name>
    <dbReference type="NCBI Taxonomy" id="2496075"/>
    <lineage>
        <taxon>Eukaryota</taxon>
        <taxon>Sar</taxon>
        <taxon>Stramenopiles</taxon>
        <taxon>Oomycota</taxon>
        <taxon>Peronosporomycetes</taxon>
        <taxon>Peronosporales</taxon>
        <taxon>Peronosporaceae</taxon>
        <taxon>Phytophthora</taxon>
    </lineage>
</organism>
<proteinExistence type="predicted"/>
<keyword evidence="2" id="KW-1185">Reference proteome</keyword>
<dbReference type="AlphaFoldDB" id="A0A8J5J414"/>
<comment type="caution">
    <text evidence="1">The sequence shown here is derived from an EMBL/GenBank/DDBJ whole genome shotgun (WGS) entry which is preliminary data.</text>
</comment>
<evidence type="ECO:0000313" key="2">
    <source>
        <dbReference type="Proteomes" id="UP000709295"/>
    </source>
</evidence>
<dbReference type="EMBL" id="JAENGY010000505">
    <property type="protein sequence ID" value="KAG6961445.1"/>
    <property type="molecule type" value="Genomic_DNA"/>
</dbReference>
<evidence type="ECO:0000313" key="1">
    <source>
        <dbReference type="EMBL" id="KAG6961445.1"/>
    </source>
</evidence>
<sequence>MTITLQVAVFVKSIQFCRSQYNRKCDFPVLFLLGFGKWSYLIDILYDRFSGPHIVVAKPFHFHCGIPSLANKCGADTS</sequence>
<protein>
    <submittedName>
        <fullName evidence="1">Uncharacterized protein</fullName>
    </submittedName>
</protein>
<accession>A0A8J5J414</accession>
<gene>
    <name evidence="1" type="ORF">JG688_00009080</name>
</gene>
<name>A0A8J5J414_9STRA</name>
<dbReference type="Proteomes" id="UP000709295">
    <property type="component" value="Unassembled WGS sequence"/>
</dbReference>